<comment type="caution">
    <text evidence="2">The sequence shown here is derived from an EMBL/GenBank/DDBJ whole genome shotgun (WGS) entry which is preliminary data.</text>
</comment>
<protein>
    <submittedName>
        <fullName evidence="2">Uncharacterized protein</fullName>
    </submittedName>
</protein>
<feature type="compositionally biased region" description="Basic and acidic residues" evidence="1">
    <location>
        <begin position="1"/>
        <end position="10"/>
    </location>
</feature>
<dbReference type="EMBL" id="SDIL01000185">
    <property type="protein sequence ID" value="RXK34833.1"/>
    <property type="molecule type" value="Genomic_DNA"/>
</dbReference>
<evidence type="ECO:0000256" key="1">
    <source>
        <dbReference type="SAM" id="MobiDB-lite"/>
    </source>
</evidence>
<proteinExistence type="predicted"/>
<dbReference type="AlphaFoldDB" id="A0A4Q1BFK1"/>
<feature type="compositionally biased region" description="Basic residues" evidence="1">
    <location>
        <begin position="23"/>
        <end position="32"/>
    </location>
</feature>
<dbReference type="Proteomes" id="UP000289152">
    <property type="component" value="Unassembled WGS sequence"/>
</dbReference>
<feature type="region of interest" description="Disordered" evidence="1">
    <location>
        <begin position="1"/>
        <end position="39"/>
    </location>
</feature>
<dbReference type="OrthoDB" id="2320867at2759"/>
<dbReference type="InParanoid" id="A0A4Q1BFK1"/>
<organism evidence="2 3">
    <name type="scientific">Tremella mesenterica</name>
    <name type="common">Jelly fungus</name>
    <dbReference type="NCBI Taxonomy" id="5217"/>
    <lineage>
        <taxon>Eukaryota</taxon>
        <taxon>Fungi</taxon>
        <taxon>Dikarya</taxon>
        <taxon>Basidiomycota</taxon>
        <taxon>Agaricomycotina</taxon>
        <taxon>Tremellomycetes</taxon>
        <taxon>Tremellales</taxon>
        <taxon>Tremellaceae</taxon>
        <taxon>Tremella</taxon>
    </lineage>
</organism>
<evidence type="ECO:0000313" key="2">
    <source>
        <dbReference type="EMBL" id="RXK34833.1"/>
    </source>
</evidence>
<keyword evidence="3" id="KW-1185">Reference proteome</keyword>
<dbReference type="Gene3D" id="3.60.130.30">
    <property type="match status" value="1"/>
</dbReference>
<sequence length="412" mass="46461">MSHSKADHPPPDTTPSESNVNPSKKKKSRHSKNRETYHQKLERRFMESLDESSILEPSIPSDLIHFFTLPHFKDPNLRLHGRSQQNIDLVLHRLACLNLGPPRQLNQPVPQGIPNSMKVNGLPYHILRLPHLIPTYKRDKMLQAFHTFNDLKPFKHVSSSQRREGVEGLHPYHLGIVRRQGNSIGVTKDTNQTTREKINQPTPLQNKRRQAALTLLRLLEQYICDPYKRQYSYVDKDTVDYSYFINHQGRDATAVEGTIPEGEETRKIGKSKKGNESGTRFGGMAMAVAIGYGEARIPHLDQNDVDTIPTFFTQLSGDPGFTHFPQLHVEAALNSGDVLIAPTSNLIHHAVGEGPARQGRITAIFYTCRHVESLLGKEEDGKIVSGPLEGMDSENLMVFDEGEVEEIQVDEP</sequence>
<name>A0A4Q1BFK1_TREME</name>
<accession>A0A4Q1BFK1</accession>
<dbReference type="VEuPathDB" id="FungiDB:TREMEDRAFT_64257"/>
<gene>
    <name evidence="2" type="ORF">M231_07916</name>
</gene>
<reference evidence="2 3" key="1">
    <citation type="submission" date="2016-06" db="EMBL/GenBank/DDBJ databases">
        <title>Evolution of pathogenesis and genome organization in the Tremellales.</title>
        <authorList>
            <person name="Cuomo C."/>
            <person name="Litvintseva A."/>
            <person name="Heitman J."/>
            <person name="Chen Y."/>
            <person name="Sun S."/>
            <person name="Springer D."/>
            <person name="Dromer F."/>
            <person name="Young S."/>
            <person name="Zeng Q."/>
            <person name="Chapman S."/>
            <person name="Gujja S."/>
            <person name="Saif S."/>
            <person name="Birren B."/>
        </authorList>
    </citation>
    <scope>NUCLEOTIDE SEQUENCE [LARGE SCALE GENOMIC DNA]</scope>
    <source>
        <strain evidence="2 3">ATCC 28783</strain>
    </source>
</reference>
<evidence type="ECO:0000313" key="3">
    <source>
        <dbReference type="Proteomes" id="UP000289152"/>
    </source>
</evidence>